<dbReference type="Proteomes" id="UP000307000">
    <property type="component" value="Chromosome"/>
</dbReference>
<feature type="region of interest" description="Disordered" evidence="1">
    <location>
        <begin position="1"/>
        <end position="21"/>
    </location>
</feature>
<evidence type="ECO:0000313" key="3">
    <source>
        <dbReference type="Proteomes" id="UP000307000"/>
    </source>
</evidence>
<evidence type="ECO:0000313" key="2">
    <source>
        <dbReference type="EMBL" id="QCY48044.1"/>
    </source>
</evidence>
<reference evidence="2 3" key="1">
    <citation type="submission" date="2018-12" db="EMBL/GenBank/DDBJ databases">
        <title>Complete Genome Sequence of Glutamicibacter creatinolyticus strain LGCM259,isolated from an abscess of a 12-year-old mare in Italy.</title>
        <authorList>
            <person name="Santos R.G."/>
            <person name="Silva A.L."/>
            <person name="Seyffert N."/>
            <person name="Castro T.L.P."/>
            <person name="Attili A.R."/>
            <person name="Rifici C."/>
            <person name="Mazzullo G."/>
            <person name="Brenig B."/>
            <person name="Venanzi F."/>
            <person name="Azevedo V."/>
        </authorList>
    </citation>
    <scope>NUCLEOTIDE SEQUENCE [LARGE SCALE GENOMIC DNA]</scope>
    <source>
        <strain evidence="2 3">LGCM 259</strain>
    </source>
</reference>
<evidence type="ECO:0000256" key="1">
    <source>
        <dbReference type="SAM" id="MobiDB-lite"/>
    </source>
</evidence>
<sequence length="35" mass="3692">MGNTTFQSMAPASLTQSLGELDPEVAARIDAELAR</sequence>
<keyword evidence="3" id="KW-1185">Reference proteome</keyword>
<dbReference type="EMBL" id="CP034412">
    <property type="protein sequence ID" value="QCY48044.1"/>
    <property type="molecule type" value="Genomic_DNA"/>
</dbReference>
<organism evidence="2 3">
    <name type="scientific">Glutamicibacter creatinolyticus</name>
    <dbReference type="NCBI Taxonomy" id="162496"/>
    <lineage>
        <taxon>Bacteria</taxon>
        <taxon>Bacillati</taxon>
        <taxon>Actinomycetota</taxon>
        <taxon>Actinomycetes</taxon>
        <taxon>Micrococcales</taxon>
        <taxon>Micrococcaceae</taxon>
        <taxon>Glutamicibacter</taxon>
    </lineage>
</organism>
<gene>
    <name evidence="2" type="ORF">GcLGCM259_2337</name>
</gene>
<accession>A0A5B7WXS3</accession>
<protein>
    <submittedName>
        <fullName evidence="2">Magnesium transporter</fullName>
    </submittedName>
</protein>
<dbReference type="KEGG" id="gcr:GcLGCM259_2337"/>
<name>A0A5B7WXS3_9MICC</name>
<proteinExistence type="predicted"/>
<dbReference type="AlphaFoldDB" id="A0A5B7WXS3"/>
<feature type="compositionally biased region" description="Polar residues" evidence="1">
    <location>
        <begin position="1"/>
        <end position="18"/>
    </location>
</feature>